<evidence type="ECO:0000313" key="3">
    <source>
        <dbReference type="Proteomes" id="UP001560685"/>
    </source>
</evidence>
<dbReference type="EMBL" id="JBEHZE010000001">
    <property type="protein sequence ID" value="MEX6633727.1"/>
    <property type="molecule type" value="Genomic_DNA"/>
</dbReference>
<feature type="transmembrane region" description="Helical" evidence="1">
    <location>
        <begin position="71"/>
        <end position="89"/>
    </location>
</feature>
<keyword evidence="1" id="KW-1133">Transmembrane helix</keyword>
<dbReference type="PANTHER" id="PTHR35813:SF1">
    <property type="entry name" value="INNER MEMBRANE PROTEIN YBAN"/>
    <property type="match status" value="1"/>
</dbReference>
<dbReference type="Pfam" id="PF04304">
    <property type="entry name" value="DUF454"/>
    <property type="match status" value="1"/>
</dbReference>
<proteinExistence type="predicted"/>
<name>A0ABV3Z4J9_9PROT</name>
<accession>A0ABV3Z4J9</accession>
<feature type="transmembrane region" description="Helical" evidence="1">
    <location>
        <begin position="95"/>
        <end position="113"/>
    </location>
</feature>
<dbReference type="InterPro" id="IPR007401">
    <property type="entry name" value="DUF454"/>
</dbReference>
<dbReference type="Proteomes" id="UP001560685">
    <property type="component" value="Unassembled WGS sequence"/>
</dbReference>
<keyword evidence="1" id="KW-0472">Membrane</keyword>
<sequence length="121" mass="12802">MKRGFWFSIGLLALAAAVVGVVLPLLPTTPFLLVAAFAFARSSPRMHKWLVEHAVFGPFINDWRDHGAISVGAKIWAVVSMVAVFGISILLGAPIIALSVQVIVLSVVALFILSRPSGPAG</sequence>
<dbReference type="RefSeq" id="WP_369313714.1">
    <property type="nucleotide sequence ID" value="NZ_JBEHZE010000001.1"/>
</dbReference>
<keyword evidence="1" id="KW-0812">Transmembrane</keyword>
<protein>
    <submittedName>
        <fullName evidence="2">YbaN family protein</fullName>
    </submittedName>
</protein>
<gene>
    <name evidence="2" type="ORF">ABFZ84_09235</name>
</gene>
<keyword evidence="3" id="KW-1185">Reference proteome</keyword>
<comment type="caution">
    <text evidence="2">The sequence shown here is derived from an EMBL/GenBank/DDBJ whole genome shotgun (WGS) entry which is preliminary data.</text>
</comment>
<evidence type="ECO:0000313" key="2">
    <source>
        <dbReference type="EMBL" id="MEX6633727.1"/>
    </source>
</evidence>
<evidence type="ECO:0000256" key="1">
    <source>
        <dbReference type="SAM" id="Phobius"/>
    </source>
</evidence>
<dbReference type="PIRSF" id="PIRSF016789">
    <property type="entry name" value="DUF454"/>
    <property type="match status" value="1"/>
</dbReference>
<reference evidence="2 3" key="1">
    <citation type="submission" date="2024-05" db="EMBL/GenBank/DDBJ databases">
        <title>Three bacterial strains, DH-69, EH-24, and ECK-19 isolated from coastal sediments.</title>
        <authorList>
            <person name="Ye Y.-Q."/>
            <person name="Du Z.-J."/>
        </authorList>
    </citation>
    <scope>NUCLEOTIDE SEQUENCE [LARGE SCALE GENOMIC DNA]</scope>
    <source>
        <strain evidence="2 3">ECK-19</strain>
    </source>
</reference>
<feature type="transmembrane region" description="Helical" evidence="1">
    <location>
        <begin position="6"/>
        <end position="39"/>
    </location>
</feature>
<organism evidence="2 3">
    <name type="scientific">Hyphococcus lacteus</name>
    <dbReference type="NCBI Taxonomy" id="3143536"/>
    <lineage>
        <taxon>Bacteria</taxon>
        <taxon>Pseudomonadati</taxon>
        <taxon>Pseudomonadota</taxon>
        <taxon>Alphaproteobacteria</taxon>
        <taxon>Parvularculales</taxon>
        <taxon>Parvularculaceae</taxon>
        <taxon>Hyphococcus</taxon>
    </lineage>
</organism>
<dbReference type="PANTHER" id="PTHR35813">
    <property type="entry name" value="INNER MEMBRANE PROTEIN YBAN"/>
    <property type="match status" value="1"/>
</dbReference>